<keyword evidence="3" id="KW-1185">Reference proteome</keyword>
<accession>A0ABR7W8Z7</accession>
<evidence type="ECO:0000256" key="1">
    <source>
        <dbReference type="SAM" id="MobiDB-lite"/>
    </source>
</evidence>
<evidence type="ECO:0000313" key="3">
    <source>
        <dbReference type="Proteomes" id="UP000602395"/>
    </source>
</evidence>
<dbReference type="Proteomes" id="UP000602395">
    <property type="component" value="Unassembled WGS sequence"/>
</dbReference>
<sequence length="218" mass="22744">MSRLQTSLRPIPSAISPSRPAGRSSATRRALAASLILAVSAVGGVLGVARPAAPANADMVLGGHSVGGKIGDAYIFSGGILKWGMPTGPEHAAAKGGRFQNFKRDASFYWHPSVGDGKPHEVGGAIRQRWQRMGAERGPMGYPTSSELKVGSGSLNNFQGGVICFSDSGGVQVVRGGILKKWQAQKGAAGYYGVPLGGEYKVGGRYAQDFLNGTIFWP</sequence>
<comment type="caution">
    <text evidence="2">The sequence shown here is derived from an EMBL/GenBank/DDBJ whole genome shotgun (WGS) entry which is preliminary data.</text>
</comment>
<proteinExistence type="predicted"/>
<organism evidence="2 3">
    <name type="scientific">Gordonia hankookensis</name>
    <dbReference type="NCBI Taxonomy" id="589403"/>
    <lineage>
        <taxon>Bacteria</taxon>
        <taxon>Bacillati</taxon>
        <taxon>Actinomycetota</taxon>
        <taxon>Actinomycetes</taxon>
        <taxon>Mycobacteriales</taxon>
        <taxon>Gordoniaceae</taxon>
        <taxon>Gordonia</taxon>
    </lineage>
</organism>
<feature type="region of interest" description="Disordered" evidence="1">
    <location>
        <begin position="1"/>
        <end position="23"/>
    </location>
</feature>
<dbReference type="RefSeq" id="WP_190266144.1">
    <property type="nucleotide sequence ID" value="NZ_BAABAD010000003.1"/>
</dbReference>
<gene>
    <name evidence="2" type="ORF">IDF66_06845</name>
</gene>
<dbReference type="InterPro" id="IPR013207">
    <property type="entry name" value="LGFP"/>
</dbReference>
<name>A0ABR7W8Z7_9ACTN</name>
<reference evidence="2 3" key="1">
    <citation type="submission" date="2020-09" db="EMBL/GenBank/DDBJ databases">
        <title>Novel species in genus Gordonia.</title>
        <authorList>
            <person name="Zhang G."/>
        </authorList>
    </citation>
    <scope>NUCLEOTIDE SEQUENCE [LARGE SCALE GENOMIC DNA]</scope>
    <source>
        <strain evidence="2 3">ON-33</strain>
    </source>
</reference>
<dbReference type="Pfam" id="PF08310">
    <property type="entry name" value="LGFP"/>
    <property type="match status" value="2"/>
</dbReference>
<evidence type="ECO:0000313" key="2">
    <source>
        <dbReference type="EMBL" id="MBD1319296.1"/>
    </source>
</evidence>
<protein>
    <submittedName>
        <fullName evidence="2">Lysozyme</fullName>
    </submittedName>
</protein>
<dbReference type="EMBL" id="JACWMS010000001">
    <property type="protein sequence ID" value="MBD1319296.1"/>
    <property type="molecule type" value="Genomic_DNA"/>
</dbReference>
<feature type="compositionally biased region" description="Low complexity" evidence="1">
    <location>
        <begin position="9"/>
        <end position="23"/>
    </location>
</feature>